<keyword evidence="3" id="KW-0540">Nuclease</keyword>
<dbReference type="SUPFAM" id="SSF56219">
    <property type="entry name" value="DNase I-like"/>
    <property type="match status" value="1"/>
</dbReference>
<dbReference type="InterPro" id="IPR005135">
    <property type="entry name" value="Endo/exonuclease/phosphatase"/>
</dbReference>
<dbReference type="OrthoDB" id="9793162at2"/>
<dbReference type="PANTHER" id="PTHR15822">
    <property type="entry name" value="TRAF AND TNF RECEPTOR-ASSOCIATED PROTEIN"/>
    <property type="match status" value="1"/>
</dbReference>
<evidence type="ECO:0000259" key="9">
    <source>
        <dbReference type="Pfam" id="PF03372"/>
    </source>
</evidence>
<keyword evidence="8" id="KW-0234">DNA repair</keyword>
<dbReference type="Gene3D" id="3.60.10.10">
    <property type="entry name" value="Endonuclease/exonuclease/phosphatase"/>
    <property type="match status" value="1"/>
</dbReference>
<feature type="domain" description="Endonuclease/exonuclease/phosphatase" evidence="9">
    <location>
        <begin position="10"/>
        <end position="244"/>
    </location>
</feature>
<evidence type="ECO:0000256" key="7">
    <source>
        <dbReference type="ARBA" id="ARBA00022842"/>
    </source>
</evidence>
<keyword evidence="10" id="KW-0269">Exonuclease</keyword>
<sequence>MSIPQISVVTYNIHKGFSQFNQHMMVHELREQLRALAPDIVFLQEVQGRHRRHAARIDNWPEEPQHNFLAADVWQSTAYGRNVVYDHGHHGNAILSRFSISQAYNQDVTHLRFERRGLLHSILQVPGLARPLHCVCVHLSLFARSRRRQLDALSGYLESILDDDTPLIIAGDFNDWRNEADNLLAQRLGLVEAIGGLGGDGGSPGRSFPATLPVLRLDRIYLRGFSVTHAEVLSGDPWAKISDHAALSAALSWSDAA</sequence>
<evidence type="ECO:0000256" key="6">
    <source>
        <dbReference type="ARBA" id="ARBA00022801"/>
    </source>
</evidence>
<evidence type="ECO:0000313" key="10">
    <source>
        <dbReference type="EMBL" id="SDG54893.1"/>
    </source>
</evidence>
<dbReference type="GO" id="GO:0046872">
    <property type="term" value="F:metal ion binding"/>
    <property type="evidence" value="ECO:0007669"/>
    <property type="project" value="UniProtKB-KW"/>
</dbReference>
<keyword evidence="11" id="KW-1185">Reference proteome</keyword>
<comment type="cofactor">
    <cofactor evidence="1">
        <name>Mn(2+)</name>
        <dbReference type="ChEBI" id="CHEBI:29035"/>
    </cofactor>
</comment>
<evidence type="ECO:0000256" key="4">
    <source>
        <dbReference type="ARBA" id="ARBA00022723"/>
    </source>
</evidence>
<keyword evidence="5" id="KW-0227">DNA damage</keyword>
<evidence type="ECO:0000256" key="2">
    <source>
        <dbReference type="ARBA" id="ARBA00001946"/>
    </source>
</evidence>
<dbReference type="EMBL" id="FNCY01000001">
    <property type="protein sequence ID" value="SDG54893.1"/>
    <property type="molecule type" value="Genomic_DNA"/>
</dbReference>
<evidence type="ECO:0000256" key="8">
    <source>
        <dbReference type="ARBA" id="ARBA00023204"/>
    </source>
</evidence>
<keyword evidence="7" id="KW-0460">Magnesium</keyword>
<keyword evidence="6 10" id="KW-0378">Hydrolase</keyword>
<dbReference type="InterPro" id="IPR036691">
    <property type="entry name" value="Endo/exonu/phosph_ase_sf"/>
</dbReference>
<dbReference type="RefSeq" id="WP_091931733.1">
    <property type="nucleotide sequence ID" value="NZ_FNCY01000001.1"/>
</dbReference>
<evidence type="ECO:0000256" key="1">
    <source>
        <dbReference type="ARBA" id="ARBA00001936"/>
    </source>
</evidence>
<gene>
    <name evidence="10" type="ORF">SAMN05660652_00095</name>
</gene>
<keyword evidence="4" id="KW-0479">Metal-binding</keyword>
<comment type="cofactor">
    <cofactor evidence="2">
        <name>Mg(2+)</name>
        <dbReference type="ChEBI" id="CHEBI:18420"/>
    </cofactor>
</comment>
<dbReference type="AlphaFoldDB" id="A0A1G7V562"/>
<dbReference type="STRING" id="83767.SAMN05660652_00095"/>
<name>A0A1G7V562_9RHOO</name>
<evidence type="ECO:0000313" key="11">
    <source>
        <dbReference type="Proteomes" id="UP000198607"/>
    </source>
</evidence>
<protein>
    <submittedName>
        <fullName evidence="10">Metal-dependent hydrolase, endonuclease/exonuclease/phosphatase family</fullName>
    </submittedName>
</protein>
<dbReference type="PANTHER" id="PTHR15822:SF4">
    <property type="entry name" value="TYROSYL-DNA PHOSPHODIESTERASE 2"/>
    <property type="match status" value="1"/>
</dbReference>
<dbReference type="GO" id="GO:0004527">
    <property type="term" value="F:exonuclease activity"/>
    <property type="evidence" value="ECO:0007669"/>
    <property type="project" value="UniProtKB-KW"/>
</dbReference>
<dbReference type="Proteomes" id="UP000198607">
    <property type="component" value="Unassembled WGS sequence"/>
</dbReference>
<accession>A0A1G7V562</accession>
<keyword evidence="10" id="KW-0255">Endonuclease</keyword>
<dbReference type="GO" id="GO:0004519">
    <property type="term" value="F:endonuclease activity"/>
    <property type="evidence" value="ECO:0007669"/>
    <property type="project" value="UniProtKB-KW"/>
</dbReference>
<reference evidence="10 11" key="1">
    <citation type="submission" date="2016-10" db="EMBL/GenBank/DDBJ databases">
        <authorList>
            <person name="de Groot N.N."/>
        </authorList>
    </citation>
    <scope>NUCLEOTIDE SEQUENCE [LARGE SCALE GENOMIC DNA]</scope>
    <source>
        <strain evidence="10 11">DSM 5885</strain>
    </source>
</reference>
<dbReference type="Pfam" id="PF03372">
    <property type="entry name" value="Exo_endo_phos"/>
    <property type="match status" value="1"/>
</dbReference>
<evidence type="ECO:0000256" key="3">
    <source>
        <dbReference type="ARBA" id="ARBA00022722"/>
    </source>
</evidence>
<evidence type="ECO:0000256" key="5">
    <source>
        <dbReference type="ARBA" id="ARBA00022763"/>
    </source>
</evidence>
<organism evidence="10 11">
    <name type="scientific">Propionivibrio dicarboxylicus</name>
    <dbReference type="NCBI Taxonomy" id="83767"/>
    <lineage>
        <taxon>Bacteria</taxon>
        <taxon>Pseudomonadati</taxon>
        <taxon>Pseudomonadota</taxon>
        <taxon>Betaproteobacteria</taxon>
        <taxon>Rhodocyclales</taxon>
        <taxon>Rhodocyclaceae</taxon>
        <taxon>Propionivibrio</taxon>
    </lineage>
</organism>
<dbReference type="GO" id="GO:0006281">
    <property type="term" value="P:DNA repair"/>
    <property type="evidence" value="ECO:0007669"/>
    <property type="project" value="UniProtKB-KW"/>
</dbReference>
<dbReference type="InterPro" id="IPR051547">
    <property type="entry name" value="TDP2-like"/>
</dbReference>
<proteinExistence type="predicted"/>